<evidence type="ECO:0000313" key="2">
    <source>
        <dbReference type="Proteomes" id="UP000696280"/>
    </source>
</evidence>
<gene>
    <name evidence="1" type="ORF">HYFRA_00005171</name>
</gene>
<keyword evidence="2" id="KW-1185">Reference proteome</keyword>
<name>A0A9N9LEU7_9HELO</name>
<dbReference type="AlphaFoldDB" id="A0A9N9LEU7"/>
<comment type="caution">
    <text evidence="1">The sequence shown here is derived from an EMBL/GenBank/DDBJ whole genome shotgun (WGS) entry which is preliminary data.</text>
</comment>
<organism evidence="1 2">
    <name type="scientific">Hymenoscyphus fraxineus</name>
    <dbReference type="NCBI Taxonomy" id="746836"/>
    <lineage>
        <taxon>Eukaryota</taxon>
        <taxon>Fungi</taxon>
        <taxon>Dikarya</taxon>
        <taxon>Ascomycota</taxon>
        <taxon>Pezizomycotina</taxon>
        <taxon>Leotiomycetes</taxon>
        <taxon>Helotiales</taxon>
        <taxon>Helotiaceae</taxon>
        <taxon>Hymenoscyphus</taxon>
    </lineage>
</organism>
<dbReference type="EMBL" id="CAJVRL010000127">
    <property type="protein sequence ID" value="CAG8962127.1"/>
    <property type="molecule type" value="Genomic_DNA"/>
</dbReference>
<dbReference type="Proteomes" id="UP000696280">
    <property type="component" value="Unassembled WGS sequence"/>
</dbReference>
<protein>
    <submittedName>
        <fullName evidence="1">Uncharacterized protein</fullName>
    </submittedName>
</protein>
<proteinExistence type="predicted"/>
<sequence>MVLWDALTSLRPLPPDMENFPAGPIANELKCNFALASCCKQLSESHIRGPFSRWTKMLRAASTLELPAAFNLPAPTTGNERNSRLVE</sequence>
<reference evidence="1" key="1">
    <citation type="submission" date="2021-07" db="EMBL/GenBank/DDBJ databases">
        <authorList>
            <person name="Durling M."/>
        </authorList>
    </citation>
    <scope>NUCLEOTIDE SEQUENCE</scope>
</reference>
<accession>A0A9N9LEU7</accession>
<evidence type="ECO:0000313" key="1">
    <source>
        <dbReference type="EMBL" id="CAG8962127.1"/>
    </source>
</evidence>